<dbReference type="GO" id="GO:0055085">
    <property type="term" value="P:transmembrane transport"/>
    <property type="evidence" value="ECO:0007669"/>
    <property type="project" value="InterPro"/>
</dbReference>
<feature type="transmembrane region" description="Helical" evidence="8">
    <location>
        <begin position="233"/>
        <end position="254"/>
    </location>
</feature>
<evidence type="ECO:0000256" key="8">
    <source>
        <dbReference type="RuleBase" id="RU363032"/>
    </source>
</evidence>
<comment type="subcellular location">
    <subcellularLocation>
        <location evidence="1 8">Cell membrane</location>
        <topology evidence="1 8">Multi-pass membrane protein</topology>
    </subcellularLocation>
</comment>
<keyword evidence="7 8" id="KW-0472">Membrane</keyword>
<keyword evidence="5 8" id="KW-0812">Transmembrane</keyword>
<evidence type="ECO:0000256" key="7">
    <source>
        <dbReference type="ARBA" id="ARBA00023136"/>
    </source>
</evidence>
<evidence type="ECO:0000313" key="10">
    <source>
        <dbReference type="EMBL" id="HGB31651.1"/>
    </source>
</evidence>
<dbReference type="SUPFAM" id="SSF161098">
    <property type="entry name" value="MetI-like"/>
    <property type="match status" value="1"/>
</dbReference>
<feature type="transmembrane region" description="Helical" evidence="8">
    <location>
        <begin position="5"/>
        <end position="25"/>
    </location>
</feature>
<dbReference type="CDD" id="cd06261">
    <property type="entry name" value="TM_PBP2"/>
    <property type="match status" value="1"/>
</dbReference>
<dbReference type="EMBL" id="DTGA01000189">
    <property type="protein sequence ID" value="HGB31651.1"/>
    <property type="molecule type" value="Genomic_DNA"/>
</dbReference>
<feature type="transmembrane region" description="Helical" evidence="8">
    <location>
        <begin position="136"/>
        <end position="154"/>
    </location>
</feature>
<keyword evidence="4" id="KW-1003">Cell membrane</keyword>
<comment type="caution">
    <text evidence="10">The sequence shown here is derived from an EMBL/GenBank/DDBJ whole genome shotgun (WGS) entry which is preliminary data.</text>
</comment>
<reference evidence="10" key="1">
    <citation type="journal article" date="2020" name="mSystems">
        <title>Genome- and Community-Level Interaction Insights into Carbon Utilization and Element Cycling Functions of Hydrothermarchaeota in Hydrothermal Sediment.</title>
        <authorList>
            <person name="Zhou Z."/>
            <person name="Liu Y."/>
            <person name="Xu W."/>
            <person name="Pan J."/>
            <person name="Luo Z.H."/>
            <person name="Li M."/>
        </authorList>
    </citation>
    <scope>NUCLEOTIDE SEQUENCE [LARGE SCALE GENOMIC DNA]</scope>
    <source>
        <strain evidence="10">SpSt-751</strain>
    </source>
</reference>
<accession>A0A7C3WWI3</accession>
<evidence type="ECO:0000256" key="5">
    <source>
        <dbReference type="ARBA" id="ARBA00022692"/>
    </source>
</evidence>
<dbReference type="PROSITE" id="PS50928">
    <property type="entry name" value="ABC_TM1"/>
    <property type="match status" value="1"/>
</dbReference>
<dbReference type="GO" id="GO:0005886">
    <property type="term" value="C:plasma membrane"/>
    <property type="evidence" value="ECO:0007669"/>
    <property type="project" value="UniProtKB-SubCell"/>
</dbReference>
<organism evidence="10">
    <name type="scientific">Dictyoglomus turgidum</name>
    <dbReference type="NCBI Taxonomy" id="513050"/>
    <lineage>
        <taxon>Bacteria</taxon>
        <taxon>Pseudomonadati</taxon>
        <taxon>Dictyoglomota</taxon>
        <taxon>Dictyoglomia</taxon>
        <taxon>Dictyoglomales</taxon>
        <taxon>Dictyoglomaceae</taxon>
        <taxon>Dictyoglomus</taxon>
    </lineage>
</organism>
<sequence>MKNILYKFVLLFISIIWIVPILWMIDTAFKPTPQIFTIPPKWIASSYTLEHFYNLIKNWPIDRWFINSFIIASLSTIISIFLSVPAAYSFARLNWVGRDIIFIIFLITMLAPWQVNIIPLYFIMNSLKLLNTHISVVLPTVAMSISVFLLRQFYVNIPKEIEESAKIDGCSNLQILLKIIVPISLPAIAALAIYIFIFAWNEYTWSLVALQKTKMFTIPIGLKAIQGAYDIDYGLLMMAAFLATLPVIIIFLLLRKKIMEGMSWSGAIR</sequence>
<dbReference type="PANTHER" id="PTHR43744">
    <property type="entry name" value="ABC TRANSPORTER PERMEASE PROTEIN MG189-RELATED-RELATED"/>
    <property type="match status" value="1"/>
</dbReference>
<evidence type="ECO:0000256" key="1">
    <source>
        <dbReference type="ARBA" id="ARBA00004651"/>
    </source>
</evidence>
<feature type="transmembrane region" description="Helical" evidence="8">
    <location>
        <begin position="175"/>
        <end position="200"/>
    </location>
</feature>
<keyword evidence="6 8" id="KW-1133">Transmembrane helix</keyword>
<evidence type="ECO:0000256" key="4">
    <source>
        <dbReference type="ARBA" id="ARBA00022475"/>
    </source>
</evidence>
<dbReference type="Gene3D" id="1.10.3720.10">
    <property type="entry name" value="MetI-like"/>
    <property type="match status" value="1"/>
</dbReference>
<dbReference type="InterPro" id="IPR000515">
    <property type="entry name" value="MetI-like"/>
</dbReference>
<comment type="similarity">
    <text evidence="8">Belongs to the binding-protein-dependent transport system permease family.</text>
</comment>
<dbReference type="AlphaFoldDB" id="A0A7C3WWI3"/>
<evidence type="ECO:0000256" key="6">
    <source>
        <dbReference type="ARBA" id="ARBA00022989"/>
    </source>
</evidence>
<gene>
    <name evidence="10" type="ORF">ENV35_07240</name>
</gene>
<feature type="domain" description="ABC transmembrane type-1" evidence="9">
    <location>
        <begin position="65"/>
        <end position="254"/>
    </location>
</feature>
<feature type="transmembrane region" description="Helical" evidence="8">
    <location>
        <begin position="64"/>
        <end position="88"/>
    </location>
</feature>
<protein>
    <recommendedName>
        <fullName evidence="2">sn-glycerol-3-phosphate transport system permease protein UgpE</fullName>
    </recommendedName>
</protein>
<dbReference type="InterPro" id="IPR035906">
    <property type="entry name" value="MetI-like_sf"/>
</dbReference>
<evidence type="ECO:0000259" key="9">
    <source>
        <dbReference type="PROSITE" id="PS50928"/>
    </source>
</evidence>
<evidence type="ECO:0000256" key="2">
    <source>
        <dbReference type="ARBA" id="ARBA00020515"/>
    </source>
</evidence>
<keyword evidence="3 8" id="KW-0813">Transport</keyword>
<evidence type="ECO:0000256" key="3">
    <source>
        <dbReference type="ARBA" id="ARBA00022448"/>
    </source>
</evidence>
<dbReference type="Pfam" id="PF00528">
    <property type="entry name" value="BPD_transp_1"/>
    <property type="match status" value="1"/>
</dbReference>
<name>A0A7C3WWI3_9BACT</name>
<feature type="transmembrane region" description="Helical" evidence="8">
    <location>
        <begin position="100"/>
        <end position="124"/>
    </location>
</feature>
<proteinExistence type="inferred from homology"/>
<dbReference type="PANTHER" id="PTHR43744:SF8">
    <property type="entry name" value="SN-GLYCEROL-3-PHOSPHATE TRANSPORT SYSTEM PERMEASE PROTEIN UGPE"/>
    <property type="match status" value="1"/>
</dbReference>